<evidence type="ECO:0000313" key="6">
    <source>
        <dbReference type="Proteomes" id="UP000016932"/>
    </source>
</evidence>
<proteinExistence type="predicted"/>
<organism evidence="5 6">
    <name type="scientific">Pseudocercospora fijiensis (strain CIRAD86)</name>
    <name type="common">Black leaf streak disease fungus</name>
    <name type="synonym">Mycosphaerella fijiensis</name>
    <dbReference type="NCBI Taxonomy" id="383855"/>
    <lineage>
        <taxon>Eukaryota</taxon>
        <taxon>Fungi</taxon>
        <taxon>Dikarya</taxon>
        <taxon>Ascomycota</taxon>
        <taxon>Pezizomycotina</taxon>
        <taxon>Dothideomycetes</taxon>
        <taxon>Dothideomycetidae</taxon>
        <taxon>Mycosphaerellales</taxon>
        <taxon>Mycosphaerellaceae</taxon>
        <taxon>Pseudocercospora</taxon>
    </lineage>
</organism>
<dbReference type="Proteomes" id="UP000016932">
    <property type="component" value="Unassembled WGS sequence"/>
</dbReference>
<dbReference type="GeneID" id="19330173"/>
<dbReference type="InterPro" id="IPR050316">
    <property type="entry name" value="Tyrosinase/Hemocyanin"/>
</dbReference>
<accession>M2Z6I3</accession>
<dbReference type="Gene3D" id="1.10.1280.10">
    <property type="entry name" value="Di-copper center containing domain from catechol oxidase"/>
    <property type="match status" value="1"/>
</dbReference>
<dbReference type="InterPro" id="IPR008922">
    <property type="entry name" value="Di-copper_centre_dom_sf"/>
</dbReference>
<dbReference type="SUPFAM" id="SSF48056">
    <property type="entry name" value="Di-copper centre-containing domain"/>
    <property type="match status" value="1"/>
</dbReference>
<dbReference type="PRINTS" id="PR00092">
    <property type="entry name" value="TYROSINASE"/>
</dbReference>
<reference evidence="5 6" key="1">
    <citation type="journal article" date="2012" name="PLoS Pathog.">
        <title>Diverse lifestyles and strategies of plant pathogenesis encoded in the genomes of eighteen Dothideomycetes fungi.</title>
        <authorList>
            <person name="Ohm R.A."/>
            <person name="Feau N."/>
            <person name="Henrissat B."/>
            <person name="Schoch C.L."/>
            <person name="Horwitz B.A."/>
            <person name="Barry K.W."/>
            <person name="Condon B.J."/>
            <person name="Copeland A.C."/>
            <person name="Dhillon B."/>
            <person name="Glaser F."/>
            <person name="Hesse C.N."/>
            <person name="Kosti I."/>
            <person name="LaButti K."/>
            <person name="Lindquist E.A."/>
            <person name="Lucas S."/>
            <person name="Salamov A.A."/>
            <person name="Bradshaw R.E."/>
            <person name="Ciuffetti L."/>
            <person name="Hamelin R.C."/>
            <person name="Kema G.H.J."/>
            <person name="Lawrence C."/>
            <person name="Scott J.A."/>
            <person name="Spatafora J.W."/>
            <person name="Turgeon B.G."/>
            <person name="de Wit P.J.G.M."/>
            <person name="Zhong S."/>
            <person name="Goodwin S.B."/>
            <person name="Grigoriev I.V."/>
        </authorList>
    </citation>
    <scope>NUCLEOTIDE SEQUENCE [LARGE SCALE GENOMIC DNA]</scope>
    <source>
        <strain evidence="5 6">CIRAD86</strain>
    </source>
</reference>
<evidence type="ECO:0000259" key="3">
    <source>
        <dbReference type="PROSITE" id="PS00497"/>
    </source>
</evidence>
<dbReference type="GO" id="GO:0046872">
    <property type="term" value="F:metal ion binding"/>
    <property type="evidence" value="ECO:0007669"/>
    <property type="project" value="UniProtKB-KW"/>
</dbReference>
<dbReference type="STRING" id="383855.M2Z6I3"/>
<feature type="domain" description="Tyrosinase copper-binding" evidence="4">
    <location>
        <begin position="224"/>
        <end position="235"/>
    </location>
</feature>
<protein>
    <recommendedName>
        <fullName evidence="3 4">Tyrosinase copper-binding domain-containing protein</fullName>
    </recommendedName>
</protein>
<dbReference type="VEuPathDB" id="FungiDB:MYCFIDRAFT_110418"/>
<keyword evidence="1" id="KW-0479">Metal-binding</keyword>
<name>M2Z6I3_PSEFD</name>
<feature type="domain" description="Tyrosinase copper-binding" evidence="3">
    <location>
        <begin position="49"/>
        <end position="66"/>
    </location>
</feature>
<evidence type="ECO:0000256" key="2">
    <source>
        <dbReference type="ARBA" id="ARBA00023008"/>
    </source>
</evidence>
<dbReference type="PROSITE" id="PS00497">
    <property type="entry name" value="TYROSINASE_1"/>
    <property type="match status" value="1"/>
</dbReference>
<sequence length="307" mass="35033">ALTPQERKSYTDAVNCLMHSPSVLDSKYNSPSHFDDFLVVHINHTWHVHLNGYFLAWHRAYVHIYEDALQIKCDYKGMQPYWDWPKYFDRPLDKSILFDGSEFSLGSNGALDPSDTEGCIHSGPFTAYRVPYRVDDVFDALRGPPPEAVWTRDDFCLTRSLDDDISRSLLNQTRIDQALAAPNITAFRKAMDPSAVDAPGIGLHAAGHRSVGAQMENIFASPADPVFFLLHAQIDRLWTLWQDRDRENRVFGKDAVSGGQTMLHSLPTPNVTLEDWISFGYLSEMGKDRRVREVMDVRSEWLGYSYE</sequence>
<feature type="non-terminal residue" evidence="5">
    <location>
        <position position="1"/>
    </location>
</feature>
<gene>
    <name evidence="5" type="ORF">MYCFIDRAFT_110418</name>
</gene>
<feature type="non-terminal residue" evidence="5">
    <location>
        <position position="307"/>
    </location>
</feature>
<dbReference type="EMBL" id="KB446556">
    <property type="protein sequence ID" value="EME85380.1"/>
    <property type="molecule type" value="Genomic_DNA"/>
</dbReference>
<dbReference type="eggNOG" id="ENOG502RM4B">
    <property type="taxonomic scope" value="Eukaryota"/>
</dbReference>
<dbReference type="PANTHER" id="PTHR11474:SF126">
    <property type="entry name" value="TYROSINASE-LIKE PROTEIN TYR-1-RELATED"/>
    <property type="match status" value="1"/>
</dbReference>
<dbReference type="KEGG" id="pfj:MYCFIDRAFT_110418"/>
<dbReference type="PROSITE" id="PS00498">
    <property type="entry name" value="TYROSINASE_2"/>
    <property type="match status" value="1"/>
</dbReference>
<dbReference type="OrthoDB" id="6132182at2759"/>
<dbReference type="GO" id="GO:0016491">
    <property type="term" value="F:oxidoreductase activity"/>
    <property type="evidence" value="ECO:0007669"/>
    <property type="project" value="InterPro"/>
</dbReference>
<dbReference type="AlphaFoldDB" id="M2Z6I3"/>
<dbReference type="RefSeq" id="XP_007923010.1">
    <property type="nucleotide sequence ID" value="XM_007924819.2"/>
</dbReference>
<dbReference type="InterPro" id="IPR002227">
    <property type="entry name" value="Tyrosinase_Cu-bd"/>
</dbReference>
<evidence type="ECO:0000313" key="5">
    <source>
        <dbReference type="EMBL" id="EME85380.1"/>
    </source>
</evidence>
<dbReference type="PANTHER" id="PTHR11474">
    <property type="entry name" value="TYROSINASE FAMILY MEMBER"/>
    <property type="match status" value="1"/>
</dbReference>
<keyword evidence="2" id="KW-0186">Copper</keyword>
<evidence type="ECO:0000259" key="4">
    <source>
        <dbReference type="PROSITE" id="PS00498"/>
    </source>
</evidence>
<keyword evidence="6" id="KW-1185">Reference proteome</keyword>
<dbReference type="HOGENOM" id="CLU_035914_2_0_1"/>
<dbReference type="Pfam" id="PF00264">
    <property type="entry name" value="Tyrosinase"/>
    <property type="match status" value="1"/>
</dbReference>
<evidence type="ECO:0000256" key="1">
    <source>
        <dbReference type="ARBA" id="ARBA00022723"/>
    </source>
</evidence>